<feature type="compositionally biased region" description="Polar residues" evidence="9">
    <location>
        <begin position="1110"/>
        <end position="1127"/>
    </location>
</feature>
<feature type="region of interest" description="Disordered" evidence="9">
    <location>
        <begin position="1171"/>
        <end position="1232"/>
    </location>
</feature>
<dbReference type="InterPro" id="IPR011009">
    <property type="entry name" value="Kinase-like_dom_sf"/>
</dbReference>
<dbReference type="GO" id="GO:0004674">
    <property type="term" value="F:protein serine/threonine kinase activity"/>
    <property type="evidence" value="ECO:0007669"/>
    <property type="project" value="UniProtKB-KW"/>
</dbReference>
<organism evidence="11 12">
    <name type="scientific">Lachnellula willkommii</name>
    <dbReference type="NCBI Taxonomy" id="215461"/>
    <lineage>
        <taxon>Eukaryota</taxon>
        <taxon>Fungi</taxon>
        <taxon>Dikarya</taxon>
        <taxon>Ascomycota</taxon>
        <taxon>Pezizomycotina</taxon>
        <taxon>Leotiomycetes</taxon>
        <taxon>Helotiales</taxon>
        <taxon>Lachnaceae</taxon>
        <taxon>Lachnellula</taxon>
    </lineage>
</organism>
<feature type="compositionally biased region" description="Basic and acidic residues" evidence="9">
    <location>
        <begin position="28"/>
        <end position="38"/>
    </location>
</feature>
<feature type="compositionally biased region" description="Pro residues" evidence="9">
    <location>
        <begin position="463"/>
        <end position="479"/>
    </location>
</feature>
<dbReference type="PANTHER" id="PTHR48012">
    <property type="entry name" value="STERILE20-LIKE KINASE, ISOFORM B-RELATED"/>
    <property type="match status" value="1"/>
</dbReference>
<feature type="region of interest" description="Disordered" evidence="9">
    <location>
        <begin position="1"/>
        <end position="396"/>
    </location>
</feature>
<comment type="catalytic activity">
    <reaction evidence="7">
        <text>L-threonyl-[protein] + ATP = O-phospho-L-threonyl-[protein] + ADP + H(+)</text>
        <dbReference type="Rhea" id="RHEA:46608"/>
        <dbReference type="Rhea" id="RHEA-COMP:11060"/>
        <dbReference type="Rhea" id="RHEA-COMP:11605"/>
        <dbReference type="ChEBI" id="CHEBI:15378"/>
        <dbReference type="ChEBI" id="CHEBI:30013"/>
        <dbReference type="ChEBI" id="CHEBI:30616"/>
        <dbReference type="ChEBI" id="CHEBI:61977"/>
        <dbReference type="ChEBI" id="CHEBI:456216"/>
        <dbReference type="EC" id="2.7.11.1"/>
    </reaction>
</comment>
<dbReference type="InterPro" id="IPR008271">
    <property type="entry name" value="Ser/Thr_kinase_AS"/>
</dbReference>
<evidence type="ECO:0000256" key="6">
    <source>
        <dbReference type="ARBA" id="ARBA00022840"/>
    </source>
</evidence>
<keyword evidence="5 11" id="KW-0418">Kinase</keyword>
<feature type="compositionally biased region" description="Polar residues" evidence="9">
    <location>
        <begin position="161"/>
        <end position="180"/>
    </location>
</feature>
<protein>
    <submittedName>
        <fullName evidence="11">Serine/threonine-protein kinase</fullName>
    </submittedName>
</protein>
<feature type="region of interest" description="Disordered" evidence="9">
    <location>
        <begin position="1103"/>
        <end position="1127"/>
    </location>
</feature>
<dbReference type="SMART" id="SM00220">
    <property type="entry name" value="S_TKc"/>
    <property type="match status" value="1"/>
</dbReference>
<feature type="compositionally biased region" description="Polar residues" evidence="9">
    <location>
        <begin position="1191"/>
        <end position="1201"/>
    </location>
</feature>
<feature type="compositionally biased region" description="Low complexity" evidence="9">
    <location>
        <begin position="1021"/>
        <end position="1032"/>
    </location>
</feature>
<comment type="catalytic activity">
    <reaction evidence="8">
        <text>L-seryl-[protein] + ATP = O-phospho-L-seryl-[protein] + ADP + H(+)</text>
        <dbReference type="Rhea" id="RHEA:17989"/>
        <dbReference type="Rhea" id="RHEA-COMP:9863"/>
        <dbReference type="Rhea" id="RHEA-COMP:11604"/>
        <dbReference type="ChEBI" id="CHEBI:15378"/>
        <dbReference type="ChEBI" id="CHEBI:29999"/>
        <dbReference type="ChEBI" id="CHEBI:30616"/>
        <dbReference type="ChEBI" id="CHEBI:83421"/>
        <dbReference type="ChEBI" id="CHEBI:456216"/>
        <dbReference type="EC" id="2.7.11.1"/>
    </reaction>
</comment>
<accession>A0A559MB50</accession>
<evidence type="ECO:0000256" key="3">
    <source>
        <dbReference type="ARBA" id="ARBA00022679"/>
    </source>
</evidence>
<evidence type="ECO:0000256" key="4">
    <source>
        <dbReference type="ARBA" id="ARBA00022741"/>
    </source>
</evidence>
<proteinExistence type="inferred from homology"/>
<evidence type="ECO:0000256" key="7">
    <source>
        <dbReference type="ARBA" id="ARBA00047899"/>
    </source>
</evidence>
<comment type="caution">
    <text evidence="11">The sequence shown here is derived from an EMBL/GenBank/DDBJ whole genome shotgun (WGS) entry which is preliminary data.</text>
</comment>
<gene>
    <name evidence="11" type="primary">nak1</name>
    <name evidence="11" type="ORF">LAWI1_G004040</name>
</gene>
<feature type="compositionally biased region" description="Basic and acidic residues" evidence="9">
    <location>
        <begin position="974"/>
        <end position="999"/>
    </location>
</feature>
<dbReference type="SUPFAM" id="SSF56112">
    <property type="entry name" value="Protein kinase-like (PK-like)"/>
    <property type="match status" value="1"/>
</dbReference>
<dbReference type="EMBL" id="QGML01000950">
    <property type="protein sequence ID" value="TVY90191.1"/>
    <property type="molecule type" value="Genomic_DNA"/>
</dbReference>
<keyword evidence="4" id="KW-0547">Nucleotide-binding</keyword>
<keyword evidence="12" id="KW-1185">Reference proteome</keyword>
<name>A0A559MB50_9HELO</name>
<feature type="compositionally biased region" description="Basic and acidic residues" evidence="9">
    <location>
        <begin position="244"/>
        <end position="257"/>
    </location>
</feature>
<dbReference type="PROSITE" id="PS50011">
    <property type="entry name" value="PROTEIN_KINASE_DOM"/>
    <property type="match status" value="1"/>
</dbReference>
<keyword evidence="2" id="KW-0723">Serine/threonine-protein kinase</keyword>
<reference evidence="11 12" key="1">
    <citation type="submission" date="2018-05" db="EMBL/GenBank/DDBJ databases">
        <title>Genome sequencing and assembly of the regulated plant pathogen Lachnellula willkommii and related sister species for the development of diagnostic species identification markers.</title>
        <authorList>
            <person name="Giroux E."/>
            <person name="Bilodeau G."/>
        </authorList>
    </citation>
    <scope>NUCLEOTIDE SEQUENCE [LARGE SCALE GENOMIC DNA]</scope>
    <source>
        <strain evidence="11 12">CBS 172.35</strain>
    </source>
</reference>
<dbReference type="GO" id="GO:0005737">
    <property type="term" value="C:cytoplasm"/>
    <property type="evidence" value="ECO:0007669"/>
    <property type="project" value="TreeGrafter"/>
</dbReference>
<evidence type="ECO:0000259" key="10">
    <source>
        <dbReference type="PROSITE" id="PS50011"/>
    </source>
</evidence>
<dbReference type="Gene3D" id="1.10.510.10">
    <property type="entry name" value="Transferase(Phosphotransferase) domain 1"/>
    <property type="match status" value="1"/>
</dbReference>
<dbReference type="InterPro" id="IPR050629">
    <property type="entry name" value="STE20/SPS1-PAK"/>
</dbReference>
<feature type="non-terminal residue" evidence="11">
    <location>
        <position position="1232"/>
    </location>
</feature>
<feature type="compositionally biased region" description="Low complexity" evidence="9">
    <location>
        <begin position="383"/>
        <end position="395"/>
    </location>
</feature>
<dbReference type="InterPro" id="IPR000719">
    <property type="entry name" value="Prot_kinase_dom"/>
</dbReference>
<keyword evidence="3" id="KW-0808">Transferase</keyword>
<feature type="region of interest" description="Disordered" evidence="9">
    <location>
        <begin position="958"/>
        <end position="1080"/>
    </location>
</feature>
<feature type="compositionally biased region" description="Basic and acidic residues" evidence="9">
    <location>
        <begin position="51"/>
        <end position="60"/>
    </location>
</feature>
<comment type="similarity">
    <text evidence="1">Belongs to the protein kinase superfamily. STE Ser/Thr protein kinase family. STE20 subfamily.</text>
</comment>
<evidence type="ECO:0000256" key="8">
    <source>
        <dbReference type="ARBA" id="ARBA00048679"/>
    </source>
</evidence>
<feature type="domain" description="Protein kinase" evidence="10">
    <location>
        <begin position="522"/>
        <end position="798"/>
    </location>
</feature>
<evidence type="ECO:0000256" key="5">
    <source>
        <dbReference type="ARBA" id="ARBA00022777"/>
    </source>
</evidence>
<feature type="compositionally biased region" description="Polar residues" evidence="9">
    <location>
        <begin position="195"/>
        <end position="206"/>
    </location>
</feature>
<feature type="region of interest" description="Disordered" evidence="9">
    <location>
        <begin position="437"/>
        <end position="481"/>
    </location>
</feature>
<dbReference type="AlphaFoldDB" id="A0A559MB50"/>
<evidence type="ECO:0000256" key="2">
    <source>
        <dbReference type="ARBA" id="ARBA00022527"/>
    </source>
</evidence>
<evidence type="ECO:0000313" key="11">
    <source>
        <dbReference type="EMBL" id="TVY90191.1"/>
    </source>
</evidence>
<evidence type="ECO:0000313" key="12">
    <source>
        <dbReference type="Proteomes" id="UP000315522"/>
    </source>
</evidence>
<feature type="compositionally biased region" description="Basic and acidic residues" evidence="9">
    <location>
        <begin position="1180"/>
        <end position="1189"/>
    </location>
</feature>
<keyword evidence="6" id="KW-0067">ATP-binding</keyword>
<dbReference type="PROSITE" id="PS00108">
    <property type="entry name" value="PROTEIN_KINASE_ST"/>
    <property type="match status" value="1"/>
</dbReference>
<evidence type="ECO:0000256" key="9">
    <source>
        <dbReference type="SAM" id="MobiDB-lite"/>
    </source>
</evidence>
<evidence type="ECO:0000256" key="1">
    <source>
        <dbReference type="ARBA" id="ARBA00008874"/>
    </source>
</evidence>
<dbReference type="Proteomes" id="UP000315522">
    <property type="component" value="Unassembled WGS sequence"/>
</dbReference>
<feature type="compositionally biased region" description="Polar residues" evidence="9">
    <location>
        <begin position="61"/>
        <end position="75"/>
    </location>
</feature>
<dbReference type="Pfam" id="PF00069">
    <property type="entry name" value="Pkinase"/>
    <property type="match status" value="1"/>
</dbReference>
<sequence length="1232" mass="134208">MPTQKFQRRASFDSLYDASDNETGRQAQRQEDIRRYAVEDNPGNTADVLDDETRQSKTQECESPSTEDNTGSTADVSEDGHPGGPSYKFENPSSNRQAHWKNADSNLMGVRPAAVPRMSSEEFAAQLHDQKQKTSPLPMPRGVTTKWCSEGHQFKSPGTRRASTTKPSQTRFPVKPSQQLPLDHDAAPIRPQLIQAPQRQPTSASPTPMRCTKFTNPFEFPARSPVSKIDATKSPPWESPLPEPSKELAVDAIDELRIPTTRPCSPHTRSAGSVEAQGPNSKQSPPRAAAHQRPRQNSQTHLQPLLLQPSRGRATARGPEVGNRSIHGIDGSREEKNARPGQARPGRARGTKIGRIDQQRRQPHANDPGLATAAATGSVHVPAASAPASTSSSNSLVKADRRSLDLFQAHNYAGRARKPPSIIHDCSAFPPCANTIIPNLRSDKEPPKATSATRPPDRSRPPLSSPAPIPAPTPSPASPTVPVVTITFEERNSSAEHVESGKTAMMDNKLQVRSTDTNRIRTKAVEDARQMQNAVVEMCNKSGKSPPKYCLTDTGAIVSVKIIDIDESDTLNPRNADAYGEFLKEVNALKILSENNARNINHVIEALPVGPAMWMVTEFCAGGSIATLMKPTAPGGLQEKWIIPVLRGVAEAIRWVHEADIIHRDIKCANVLITEQGGVQLCDFGVAGIMEQKFDKRTTVIGTPHWMAPELFNPNVSYGKEIDIWAFGSMVYEVATGLPPNVGKVNTFSVLQARHAVSTPRLEGGNYSDNLRDLVAFCLEEAPSARPTIEQIQRHPYIHNTGLKYPTSSLAQLVRAFMVWEQHGGSRKSLFMPGGAQGLGDADSGVTVDSGDWNFSTTQSFGQEVFDNATAQDMFDAYGASVMPAHEEPLRAKTGRRRPPPQALAAPLNPLLKVFDPNTKSNYHDNSKVHYGQMMPPPTSDLPLRDDSARTAIKDTMIDLDGHDSDPDPGFSSFREDTIKPAGRRMDDEDEFSTMHDFSRPALSDPADANPNRRTQDWTFPSASAIAPPASADPEVSRFPSSYSVPRPAITPGSGARPTLIHHPTEPLGASFGGPGILGSAQPALERRSMAESLIDLDMSMPDSYPDITRPSTANSDVSTSSEQMASGNPFEFERHASYQAPVDHAEPSIYIDDTTLPAVINSQAQSREIADVSDFSVSDVEHDPRDGPSDVSQYEVSNNLVDPDYTSMPPPPRPNNISNSFLGSRHEQPYN</sequence>
<dbReference type="GO" id="GO:0005524">
    <property type="term" value="F:ATP binding"/>
    <property type="evidence" value="ECO:0007669"/>
    <property type="project" value="UniProtKB-KW"/>
</dbReference>
<dbReference type="PANTHER" id="PTHR48012:SF10">
    <property type="entry name" value="FI20177P1"/>
    <property type="match status" value="1"/>
</dbReference>